<keyword evidence="23" id="KW-1185">Reference proteome</keyword>
<comment type="caution">
    <text evidence="18">Lacks conserved residue(s) required for the propagation of feature annotation.</text>
</comment>
<evidence type="ECO:0000313" key="23">
    <source>
        <dbReference type="Proteomes" id="UP001229244"/>
    </source>
</evidence>
<dbReference type="GO" id="GO:0046496">
    <property type="term" value="P:nicotinamide nucleotide metabolic process"/>
    <property type="evidence" value="ECO:0007669"/>
    <property type="project" value="UniProtKB-UniRule"/>
</dbReference>
<dbReference type="GO" id="GO:0052855">
    <property type="term" value="F:ADP-dependent NAD(P)H-hydrate dehydratase activity"/>
    <property type="evidence" value="ECO:0007669"/>
    <property type="project" value="UniProtKB-UniRule"/>
</dbReference>
<dbReference type="GO" id="GO:0046872">
    <property type="term" value="F:metal ion binding"/>
    <property type="evidence" value="ECO:0007669"/>
    <property type="project" value="UniProtKB-UniRule"/>
</dbReference>
<feature type="domain" description="YjeF N-terminal" evidence="21">
    <location>
        <begin position="10"/>
        <end position="208"/>
    </location>
</feature>
<dbReference type="AlphaFoldDB" id="A0AAE3VQG8"/>
<dbReference type="PROSITE" id="PS51383">
    <property type="entry name" value="YJEF_C_3"/>
    <property type="match status" value="1"/>
</dbReference>
<evidence type="ECO:0000313" key="22">
    <source>
        <dbReference type="EMBL" id="MDQ0316310.1"/>
    </source>
</evidence>
<keyword evidence="22" id="KW-0418">Kinase</keyword>
<feature type="binding site" evidence="17">
    <location>
        <position position="253"/>
    </location>
    <ligand>
        <name>(6S)-NADPHX</name>
        <dbReference type="ChEBI" id="CHEBI:64076"/>
    </ligand>
</feature>
<comment type="function">
    <text evidence="17">Catalyzes the dehydration of the S-form of NAD(P)HX at the expense of ADP, which is converted to AMP. Together with NAD(P)HX epimerase, which catalyzes the epimerization of the S- and R-forms, the enzyme allows the repair of both epimers of NAD(P)HX, a damaged form of NAD(P)H that is a result of enzymatic or heat-dependent hydration.</text>
</comment>
<feature type="binding site" evidence="17">
    <location>
        <begin position="417"/>
        <end position="421"/>
    </location>
    <ligand>
        <name>AMP</name>
        <dbReference type="ChEBI" id="CHEBI:456215"/>
    </ligand>
</feature>
<dbReference type="Proteomes" id="UP001229244">
    <property type="component" value="Unassembled WGS sequence"/>
</dbReference>
<dbReference type="EC" id="4.2.1.136" evidence="19"/>
<dbReference type="Gene3D" id="3.40.1190.20">
    <property type="match status" value="1"/>
</dbReference>
<comment type="similarity">
    <text evidence="17">Belongs to the NnrD/CARKD family.</text>
</comment>
<evidence type="ECO:0000256" key="14">
    <source>
        <dbReference type="ARBA" id="ARBA00025153"/>
    </source>
</evidence>
<dbReference type="GO" id="GO:0052856">
    <property type="term" value="F:NAD(P)HX epimerase activity"/>
    <property type="evidence" value="ECO:0007669"/>
    <property type="project" value="UniProtKB-UniRule"/>
</dbReference>
<comment type="similarity">
    <text evidence="3 19">In the N-terminal section; belongs to the NnrE/AIBP family.</text>
</comment>
<dbReference type="PROSITE" id="PS51385">
    <property type="entry name" value="YJEF_N"/>
    <property type="match status" value="1"/>
</dbReference>
<evidence type="ECO:0000259" key="21">
    <source>
        <dbReference type="PROSITE" id="PS51385"/>
    </source>
</evidence>
<dbReference type="PANTHER" id="PTHR12592">
    <property type="entry name" value="ATP-DEPENDENT (S)-NAD(P)H-HYDRATE DEHYDRATASE FAMILY MEMBER"/>
    <property type="match status" value="1"/>
</dbReference>
<proteinExistence type="inferred from homology"/>
<comment type="catalytic activity">
    <reaction evidence="16 17 19">
        <text>(6S)-NADPHX + ADP = AMP + phosphate + NADPH + H(+)</text>
        <dbReference type="Rhea" id="RHEA:32235"/>
        <dbReference type="ChEBI" id="CHEBI:15378"/>
        <dbReference type="ChEBI" id="CHEBI:43474"/>
        <dbReference type="ChEBI" id="CHEBI:57783"/>
        <dbReference type="ChEBI" id="CHEBI:64076"/>
        <dbReference type="ChEBI" id="CHEBI:456215"/>
        <dbReference type="ChEBI" id="CHEBI:456216"/>
        <dbReference type="EC" id="4.2.1.136"/>
    </reaction>
</comment>
<keyword evidence="8 17" id="KW-0521">NADP</keyword>
<dbReference type="EC" id="5.1.99.6" evidence="19"/>
<dbReference type="PANTHER" id="PTHR12592:SF0">
    <property type="entry name" value="ATP-DEPENDENT (S)-NAD(P)H-HYDRATE DEHYDRATASE"/>
    <property type="match status" value="1"/>
</dbReference>
<evidence type="ECO:0000256" key="1">
    <source>
        <dbReference type="ARBA" id="ARBA00000013"/>
    </source>
</evidence>
<keyword evidence="12 17" id="KW-0456">Lyase</keyword>
<dbReference type="SUPFAM" id="SSF64153">
    <property type="entry name" value="YjeF N-terminal domain-like"/>
    <property type="match status" value="1"/>
</dbReference>
<dbReference type="InterPro" id="IPR029056">
    <property type="entry name" value="Ribokinase-like"/>
</dbReference>
<keyword evidence="9 18" id="KW-0630">Potassium</keyword>
<evidence type="ECO:0000256" key="11">
    <source>
        <dbReference type="ARBA" id="ARBA00023235"/>
    </source>
</evidence>
<feature type="binding site" evidence="18">
    <location>
        <position position="58"/>
    </location>
    <ligand>
        <name>K(+)</name>
        <dbReference type="ChEBI" id="CHEBI:29103"/>
    </ligand>
</feature>
<comment type="subunit">
    <text evidence="17">Homotetramer.</text>
</comment>
<evidence type="ECO:0000256" key="10">
    <source>
        <dbReference type="ARBA" id="ARBA00023027"/>
    </source>
</evidence>
<comment type="similarity">
    <text evidence="4 19">In the C-terminal section; belongs to the NnrD/CARKD family.</text>
</comment>
<dbReference type="Gene3D" id="3.40.50.10260">
    <property type="entry name" value="YjeF N-terminal domain"/>
    <property type="match status" value="1"/>
</dbReference>
<protein>
    <recommendedName>
        <fullName evidence="19">Bifunctional NAD(P)H-hydrate repair enzyme</fullName>
    </recommendedName>
    <alternativeName>
        <fullName evidence="19">Nicotinamide nucleotide repair protein</fullName>
    </alternativeName>
    <domain>
        <recommendedName>
            <fullName evidence="19">ADP-dependent (S)-NAD(P)H-hydrate dehydratase</fullName>
            <ecNumber evidence="19">4.2.1.136</ecNumber>
        </recommendedName>
        <alternativeName>
            <fullName evidence="19">ADP-dependent NAD(P)HX dehydratase</fullName>
        </alternativeName>
    </domain>
    <domain>
        <recommendedName>
            <fullName evidence="19">NAD(P)H-hydrate epimerase</fullName>
            <ecNumber evidence="19">5.1.99.6</ecNumber>
        </recommendedName>
    </domain>
</protein>
<evidence type="ECO:0000259" key="20">
    <source>
        <dbReference type="PROSITE" id="PS51383"/>
    </source>
</evidence>
<evidence type="ECO:0000256" key="9">
    <source>
        <dbReference type="ARBA" id="ARBA00022958"/>
    </source>
</evidence>
<gene>
    <name evidence="17" type="primary">nnrD</name>
    <name evidence="18" type="synonym">nnrE</name>
    <name evidence="22" type="ORF">J2S73_002767</name>
</gene>
<dbReference type="GO" id="GO:0005524">
    <property type="term" value="F:ATP binding"/>
    <property type="evidence" value="ECO:0007669"/>
    <property type="project" value="UniProtKB-UniRule"/>
</dbReference>
<dbReference type="SUPFAM" id="SSF53613">
    <property type="entry name" value="Ribokinase-like"/>
    <property type="match status" value="1"/>
</dbReference>
<evidence type="ECO:0000256" key="13">
    <source>
        <dbReference type="ARBA" id="ARBA00023268"/>
    </source>
</evidence>
<comment type="function">
    <text evidence="14 19">Bifunctional enzyme that catalyzes the epimerization of the S- and R-forms of NAD(P)HX and the dehydration of the S-form of NAD(P)HX at the expense of ADP, which is converted to AMP. This allows the repair of both epimers of NAD(P)HX, a damaged form of NAD(P)H that is a result of enzymatic or heat-dependent hydration.</text>
</comment>
<dbReference type="InterPro" id="IPR000631">
    <property type="entry name" value="CARKD"/>
</dbReference>
<evidence type="ECO:0000256" key="18">
    <source>
        <dbReference type="HAMAP-Rule" id="MF_01966"/>
    </source>
</evidence>
<keyword evidence="5 18" id="KW-0479">Metal-binding</keyword>
<dbReference type="CDD" id="cd01171">
    <property type="entry name" value="YXKO-related"/>
    <property type="match status" value="1"/>
</dbReference>
<evidence type="ECO:0000256" key="4">
    <source>
        <dbReference type="ARBA" id="ARBA00009524"/>
    </source>
</evidence>
<feature type="binding site" evidence="17">
    <location>
        <position position="447"/>
    </location>
    <ligand>
        <name>(6S)-NADPHX</name>
        <dbReference type="ChEBI" id="CHEBI:64076"/>
    </ligand>
</feature>
<comment type="caution">
    <text evidence="22">The sequence shown here is derived from an EMBL/GenBank/DDBJ whole genome shotgun (WGS) entry which is preliminary data.</text>
</comment>
<comment type="similarity">
    <text evidence="18">Belongs to the NnrE/AIBP family.</text>
</comment>
<evidence type="ECO:0000256" key="17">
    <source>
        <dbReference type="HAMAP-Rule" id="MF_01965"/>
    </source>
</evidence>
<comment type="cofactor">
    <cofactor evidence="18 19">
        <name>K(+)</name>
        <dbReference type="ChEBI" id="CHEBI:29103"/>
    </cofactor>
    <text evidence="18 19">Binds 1 potassium ion per subunit.</text>
</comment>
<dbReference type="EMBL" id="JAUSUL010000002">
    <property type="protein sequence ID" value="MDQ0316310.1"/>
    <property type="molecule type" value="Genomic_DNA"/>
</dbReference>
<keyword evidence="13" id="KW-0511">Multifunctional enzyme</keyword>
<keyword evidence="22" id="KW-0808">Transferase</keyword>
<feature type="binding site" evidence="18">
    <location>
        <begin position="57"/>
        <end position="61"/>
    </location>
    <ligand>
        <name>(6S)-NADPHX</name>
        <dbReference type="ChEBI" id="CHEBI:64076"/>
    </ligand>
</feature>
<comment type="catalytic activity">
    <reaction evidence="15 17 19">
        <text>(6S)-NADHX + ADP = AMP + phosphate + NADH + H(+)</text>
        <dbReference type="Rhea" id="RHEA:32223"/>
        <dbReference type="ChEBI" id="CHEBI:15378"/>
        <dbReference type="ChEBI" id="CHEBI:43474"/>
        <dbReference type="ChEBI" id="CHEBI:57945"/>
        <dbReference type="ChEBI" id="CHEBI:64074"/>
        <dbReference type="ChEBI" id="CHEBI:456215"/>
        <dbReference type="ChEBI" id="CHEBI:456216"/>
        <dbReference type="EC" id="4.2.1.136"/>
    </reaction>
</comment>
<feature type="binding site" evidence="18">
    <location>
        <position position="151"/>
    </location>
    <ligand>
        <name>(6S)-NADPHX</name>
        <dbReference type="ChEBI" id="CHEBI:64076"/>
    </ligand>
</feature>
<evidence type="ECO:0000256" key="7">
    <source>
        <dbReference type="ARBA" id="ARBA00022840"/>
    </source>
</evidence>
<evidence type="ECO:0000256" key="19">
    <source>
        <dbReference type="PIRNR" id="PIRNR017184"/>
    </source>
</evidence>
<organism evidence="22 23">
    <name type="scientific">Amorphus orientalis</name>
    <dbReference type="NCBI Taxonomy" id="649198"/>
    <lineage>
        <taxon>Bacteria</taxon>
        <taxon>Pseudomonadati</taxon>
        <taxon>Pseudomonadota</taxon>
        <taxon>Alphaproteobacteria</taxon>
        <taxon>Hyphomicrobiales</taxon>
        <taxon>Amorphaceae</taxon>
        <taxon>Amorphus</taxon>
    </lineage>
</organism>
<feature type="binding site" evidence="17">
    <location>
        <position position="446"/>
    </location>
    <ligand>
        <name>AMP</name>
        <dbReference type="ChEBI" id="CHEBI:456215"/>
    </ligand>
</feature>
<comment type="cofactor">
    <cofactor evidence="17">
        <name>Mg(2+)</name>
        <dbReference type="ChEBI" id="CHEBI:18420"/>
    </cofactor>
</comment>
<feature type="domain" description="YjeF C-terminal" evidence="20">
    <location>
        <begin position="218"/>
        <end position="501"/>
    </location>
</feature>
<dbReference type="PIRSF" id="PIRSF017184">
    <property type="entry name" value="Nnr"/>
    <property type="match status" value="1"/>
</dbReference>
<dbReference type="Pfam" id="PF03853">
    <property type="entry name" value="YjeF_N"/>
    <property type="match status" value="1"/>
</dbReference>
<evidence type="ECO:0000256" key="12">
    <source>
        <dbReference type="ARBA" id="ARBA00023239"/>
    </source>
</evidence>
<evidence type="ECO:0000256" key="2">
    <source>
        <dbReference type="ARBA" id="ARBA00000909"/>
    </source>
</evidence>
<evidence type="ECO:0000256" key="5">
    <source>
        <dbReference type="ARBA" id="ARBA00022723"/>
    </source>
</evidence>
<dbReference type="InterPro" id="IPR036652">
    <property type="entry name" value="YjeF_N_dom_sf"/>
</dbReference>
<feature type="binding site" evidence="18">
    <location>
        <begin position="122"/>
        <end position="128"/>
    </location>
    <ligand>
        <name>(6S)-NADPHX</name>
        <dbReference type="ChEBI" id="CHEBI:64076"/>
    </ligand>
</feature>
<evidence type="ECO:0000256" key="15">
    <source>
        <dbReference type="ARBA" id="ARBA00048238"/>
    </source>
</evidence>
<dbReference type="HAMAP" id="MF_01965">
    <property type="entry name" value="NADHX_dehydratase"/>
    <property type="match status" value="1"/>
</dbReference>
<name>A0AAE3VQG8_9HYPH</name>
<dbReference type="Pfam" id="PF01256">
    <property type="entry name" value="Carb_kinase"/>
    <property type="match status" value="1"/>
</dbReference>
<keyword evidence="7 17" id="KW-0067">ATP-binding</keyword>
<keyword evidence="11 18" id="KW-0413">Isomerase</keyword>
<evidence type="ECO:0000256" key="16">
    <source>
        <dbReference type="ARBA" id="ARBA00049209"/>
    </source>
</evidence>
<feature type="binding site" evidence="18">
    <location>
        <position position="154"/>
    </location>
    <ligand>
        <name>K(+)</name>
        <dbReference type="ChEBI" id="CHEBI:29103"/>
    </ligand>
</feature>
<evidence type="ECO:0000256" key="3">
    <source>
        <dbReference type="ARBA" id="ARBA00006001"/>
    </source>
</evidence>
<comment type="catalytic activity">
    <reaction evidence="2 18 19">
        <text>(6R)-NADPHX = (6S)-NADPHX</text>
        <dbReference type="Rhea" id="RHEA:32227"/>
        <dbReference type="ChEBI" id="CHEBI:64076"/>
        <dbReference type="ChEBI" id="CHEBI:64077"/>
        <dbReference type="EC" id="5.1.99.6"/>
    </reaction>
</comment>
<feature type="binding site" evidence="18">
    <location>
        <position position="118"/>
    </location>
    <ligand>
        <name>K(+)</name>
        <dbReference type="ChEBI" id="CHEBI:29103"/>
    </ligand>
</feature>
<accession>A0AAE3VQG8</accession>
<dbReference type="NCBIfam" id="TIGR00197">
    <property type="entry name" value="yjeF_nterm"/>
    <property type="match status" value="1"/>
</dbReference>
<dbReference type="HAMAP" id="MF_01966">
    <property type="entry name" value="NADHX_epimerase"/>
    <property type="match status" value="1"/>
</dbReference>
<comment type="catalytic activity">
    <reaction evidence="1 18 19">
        <text>(6R)-NADHX = (6S)-NADHX</text>
        <dbReference type="Rhea" id="RHEA:32215"/>
        <dbReference type="ChEBI" id="CHEBI:64074"/>
        <dbReference type="ChEBI" id="CHEBI:64075"/>
        <dbReference type="EC" id="5.1.99.6"/>
    </reaction>
</comment>
<sequence length="501" mass="50299">MIELLTPAEMAQADRFAIERGTPGIVLMDRAGRAVADVVAARASADARILVISGPGNNGGDGFVAAADLRRRGYDVRLQLLGAREKLTGDAALAADAWEGAVEAADTEAPGQCDLVVDALFGAGLARPLEGLAADIVAAINASPADVVAVDLPSGVSGRSGRALGPAVEADATVTFFRLKPGHLLLPGRTRCGEVTLADIGIPEAALGVLEPAAFRNAPALWHGSWRPPSVDGHKYARGHAVVVSGPMAQTGAARLAAGAALRAGAGLVTVASPPSALMINAAHLTAVMVRSVDGAEGLATLLADRRLNAVAIGPGAGVGPDTAASVRAILDGDRGVVLDADALTSLADAPAELFSAIAARPDRPVVLTPHEGEFARLFPDLAEGSSADDGSDEEAPSKLDRARLAAARSGAVVILKGPDTVVAAPDGRAAIADNAPPWLATAGAGDVLAGIATGLLAQLLPAFEAAAMAVWMHGEAGRVAGPGLIAEDLAPALKAVIARM</sequence>
<feature type="binding site" evidence="17">
    <location>
        <position position="371"/>
    </location>
    <ligand>
        <name>(6S)-NADPHX</name>
        <dbReference type="ChEBI" id="CHEBI:64076"/>
    </ligand>
</feature>
<reference evidence="22" key="1">
    <citation type="submission" date="2023-07" db="EMBL/GenBank/DDBJ databases">
        <title>Genomic Encyclopedia of Type Strains, Phase IV (KMG-IV): sequencing the most valuable type-strain genomes for metagenomic binning, comparative biology and taxonomic classification.</title>
        <authorList>
            <person name="Goeker M."/>
        </authorList>
    </citation>
    <scope>NUCLEOTIDE SEQUENCE</scope>
    <source>
        <strain evidence="22">DSM 21202</strain>
    </source>
</reference>
<evidence type="ECO:0000256" key="6">
    <source>
        <dbReference type="ARBA" id="ARBA00022741"/>
    </source>
</evidence>
<dbReference type="InterPro" id="IPR030677">
    <property type="entry name" value="Nnr"/>
</dbReference>
<keyword evidence="10 17" id="KW-0520">NAD</keyword>
<feature type="binding site" evidence="17">
    <location>
        <position position="316"/>
    </location>
    <ligand>
        <name>(6S)-NADPHX</name>
        <dbReference type="ChEBI" id="CHEBI:64076"/>
    </ligand>
</feature>
<dbReference type="GO" id="GO:0110051">
    <property type="term" value="P:metabolite repair"/>
    <property type="evidence" value="ECO:0007669"/>
    <property type="project" value="TreeGrafter"/>
</dbReference>
<keyword evidence="6 17" id="KW-0547">Nucleotide-binding</keyword>
<dbReference type="NCBIfam" id="TIGR00196">
    <property type="entry name" value="yjeF_cterm"/>
    <property type="match status" value="1"/>
</dbReference>
<evidence type="ECO:0000256" key="8">
    <source>
        <dbReference type="ARBA" id="ARBA00022857"/>
    </source>
</evidence>
<dbReference type="InterPro" id="IPR004443">
    <property type="entry name" value="YjeF_N_dom"/>
</dbReference>
<dbReference type="GO" id="GO:0016301">
    <property type="term" value="F:kinase activity"/>
    <property type="evidence" value="ECO:0007669"/>
    <property type="project" value="UniProtKB-KW"/>
</dbReference>
<comment type="function">
    <text evidence="18">Catalyzes the epimerization of the S- and R-forms of NAD(P)HX, a damaged form of NAD(P)H that is a result of enzymatic or heat-dependent hydration. This is a prerequisite for the S-specific NAD(P)H-hydrate dehydratase to allow the repair of both epimers of NAD(P)HX.</text>
</comment>